<evidence type="ECO:0008006" key="4">
    <source>
        <dbReference type="Google" id="ProtNLM"/>
    </source>
</evidence>
<sequence>MTGEQHTGQVHVTPLDPDSPAGRAAAESLSQALAEILVVVQRRERAAQVSPARCPECVCLPDVCRDDETGAHCEERSCGPCLHGCPLDDCPEHRAVR</sequence>
<protein>
    <recommendedName>
        <fullName evidence="4">4Fe-4S ferredoxin-type domain-containing protein</fullName>
    </recommendedName>
</protein>
<feature type="region of interest" description="Disordered" evidence="1">
    <location>
        <begin position="1"/>
        <end position="25"/>
    </location>
</feature>
<dbReference type="EMBL" id="CP073720">
    <property type="protein sequence ID" value="UWP85926.1"/>
    <property type="molecule type" value="Genomic_DNA"/>
</dbReference>
<evidence type="ECO:0000313" key="3">
    <source>
        <dbReference type="Proteomes" id="UP001059617"/>
    </source>
</evidence>
<reference evidence="2" key="2">
    <citation type="submission" date="2022-09" db="EMBL/GenBank/DDBJ databases">
        <title>Biosynthetic gene clusters of Dactylosporangioum fulvum.</title>
        <authorList>
            <person name="Caradec T."/>
        </authorList>
    </citation>
    <scope>NUCLEOTIDE SEQUENCE</scope>
    <source>
        <strain evidence="2">NRRL B-16292</strain>
    </source>
</reference>
<name>A0ABY5W9D8_9ACTN</name>
<evidence type="ECO:0000256" key="1">
    <source>
        <dbReference type="SAM" id="MobiDB-lite"/>
    </source>
</evidence>
<dbReference type="Proteomes" id="UP001059617">
    <property type="component" value="Chromosome"/>
</dbReference>
<keyword evidence="3" id="KW-1185">Reference proteome</keyword>
<organism evidence="2 3">
    <name type="scientific">Dactylosporangium fulvum</name>
    <dbReference type="NCBI Taxonomy" id="53359"/>
    <lineage>
        <taxon>Bacteria</taxon>
        <taxon>Bacillati</taxon>
        <taxon>Actinomycetota</taxon>
        <taxon>Actinomycetes</taxon>
        <taxon>Micromonosporales</taxon>
        <taxon>Micromonosporaceae</taxon>
        <taxon>Dactylosporangium</taxon>
    </lineage>
</organism>
<evidence type="ECO:0000313" key="2">
    <source>
        <dbReference type="EMBL" id="UWP85926.1"/>
    </source>
</evidence>
<dbReference type="RefSeq" id="WP_259864330.1">
    <property type="nucleotide sequence ID" value="NZ_BAAAST010000036.1"/>
</dbReference>
<feature type="compositionally biased region" description="Polar residues" evidence="1">
    <location>
        <begin position="1"/>
        <end position="10"/>
    </location>
</feature>
<reference evidence="2" key="1">
    <citation type="submission" date="2021-04" db="EMBL/GenBank/DDBJ databases">
        <authorList>
            <person name="Hartkoorn R.C."/>
            <person name="Beaudoing E."/>
            <person name="Hot D."/>
        </authorList>
    </citation>
    <scope>NUCLEOTIDE SEQUENCE</scope>
    <source>
        <strain evidence="2">NRRL B-16292</strain>
    </source>
</reference>
<proteinExistence type="predicted"/>
<gene>
    <name evidence="2" type="ORF">Dfulv_17405</name>
</gene>
<accession>A0ABY5W9D8</accession>